<feature type="transmembrane region" description="Helical" evidence="6">
    <location>
        <begin position="335"/>
        <end position="358"/>
    </location>
</feature>
<dbReference type="PANTHER" id="PTHR30287">
    <property type="entry name" value="MEMBRANE COMPONENT OF PREDICTED ABC SUPERFAMILY METABOLITE UPTAKE TRANSPORTER"/>
    <property type="match status" value="1"/>
</dbReference>
<dbReference type="PANTHER" id="PTHR30287:SF2">
    <property type="entry name" value="BLL1001 PROTEIN"/>
    <property type="match status" value="1"/>
</dbReference>
<name>A0A6B2M4M0_9BACT</name>
<keyword evidence="4 6" id="KW-1133">Transmembrane helix</keyword>
<evidence type="ECO:0000313" key="8">
    <source>
        <dbReference type="EMBL" id="NDV62785.1"/>
    </source>
</evidence>
<sequence length="872" mass="95557">MPPRRFSPFRSLGPLPVLLFWRRFSLRHARDEWLQTLLLLLILGLGVGTFLSIRIANRAAVEGFQLFTNSLRGPSDLVIESPSGIPIEDLPEIRNRLGAIPVDLFPVVEQTLNFLPNDPANPDTVSSPVRLLGLDLVQVRALTSGGIGDNPEEFWSTIDDPQHLFITQTVANEWKVGVDDVIDLIVSGRRESFSIRGILPEYRDETPLPRNLAIVDMAALVKRLDLSLVDRVELLVPEGKFRKATIEQAGQRLTEAFGERWKISTPADRSAEGESMTAAFRLNLTVLSLIALLVGMYLIAQTLDATVSRRRREIATLRSLGISPRDIYRLWLSEAVLYGMAAAVVGLLMGTVMATLTVEAVTTTVRALYKDPVQTATGLNLTDVGLAFALGLIGSLVAAWLPARDAASTPPAQFLRMGKRIPPFPIFQHPWIGMAAIIIGGMLIFLPPWEMRPGSTIPVAGYTTAFLWLVGGTLVTAGALKGIGRLLHWLARDNASARLAGSRLRQPTSRHQLALSGFFVAIGMAAAMAFLINSFEHTVTRWLEQRLRADLFVSSIGFQGADSGQRMPGEILDQIAATEGVESLDRFRSVKVEFDGLTVNLGGARFSLLGNQQELLWINGPLPDSQRPPDADATGYANENFVNRSKATLGSVVTIKTPGGDKQIWIGGIHADYSSDNGLMLIDLPVLETWYRINEYDTASIFLKSGIDPARVQAKLREQYPGLAIRQNGELMEAALFIFNQTFAVTRALQLIGLVVAITGLVLSLLSLLRESGRELSLQKTLGMSRREIAATTAMEGLGIAITGLLAGIVLSLALGLVLVYVINRQSFGWTLQTAYPWTDILILSTNVIVLGFLISYATGWLYLRKWKQEAL</sequence>
<reference evidence="8 9" key="1">
    <citation type="submission" date="2020-02" db="EMBL/GenBank/DDBJ databases">
        <title>Albibacoteraceae fam. nov., the first described family within the subdivision 4 Verrucomicrobia.</title>
        <authorList>
            <person name="Xi F."/>
        </authorList>
    </citation>
    <scope>NUCLEOTIDE SEQUENCE [LARGE SCALE GENOMIC DNA]</scope>
    <source>
        <strain evidence="8 9">CK1056</strain>
    </source>
</reference>
<feature type="transmembrane region" description="Helical" evidence="6">
    <location>
        <begin position="459"/>
        <end position="480"/>
    </location>
</feature>
<keyword evidence="9" id="KW-1185">Reference proteome</keyword>
<dbReference type="AlphaFoldDB" id="A0A6B2M4M0"/>
<organism evidence="8 9">
    <name type="scientific">Oceanipulchritudo coccoides</name>
    <dbReference type="NCBI Taxonomy" id="2706888"/>
    <lineage>
        <taxon>Bacteria</taxon>
        <taxon>Pseudomonadati</taxon>
        <taxon>Verrucomicrobiota</taxon>
        <taxon>Opitutia</taxon>
        <taxon>Puniceicoccales</taxon>
        <taxon>Oceanipulchritudinaceae</taxon>
        <taxon>Oceanipulchritudo</taxon>
    </lineage>
</organism>
<evidence type="ECO:0000256" key="5">
    <source>
        <dbReference type="ARBA" id="ARBA00023136"/>
    </source>
</evidence>
<accession>A0A6B2M4M0</accession>
<proteinExistence type="predicted"/>
<dbReference type="Proteomes" id="UP000478417">
    <property type="component" value="Unassembled WGS sequence"/>
</dbReference>
<keyword evidence="2" id="KW-1003">Cell membrane</keyword>
<feature type="domain" description="ABC3 transporter permease C-terminal" evidence="7">
    <location>
        <begin position="751"/>
        <end position="865"/>
    </location>
</feature>
<dbReference type="GO" id="GO:0005886">
    <property type="term" value="C:plasma membrane"/>
    <property type="evidence" value="ECO:0007669"/>
    <property type="project" value="UniProtKB-SubCell"/>
</dbReference>
<evidence type="ECO:0000313" key="9">
    <source>
        <dbReference type="Proteomes" id="UP000478417"/>
    </source>
</evidence>
<evidence type="ECO:0000256" key="1">
    <source>
        <dbReference type="ARBA" id="ARBA00004651"/>
    </source>
</evidence>
<dbReference type="RefSeq" id="WP_163965281.1">
    <property type="nucleotide sequence ID" value="NZ_JAAGNX010000002.1"/>
</dbReference>
<comment type="caution">
    <text evidence="8">The sequence shown here is derived from an EMBL/GenBank/DDBJ whole genome shotgun (WGS) entry which is preliminary data.</text>
</comment>
<feature type="transmembrane region" description="Helical" evidence="6">
    <location>
        <begin position="842"/>
        <end position="864"/>
    </location>
</feature>
<protein>
    <submittedName>
        <fullName evidence="8">FtsX-like permease family protein</fullName>
    </submittedName>
</protein>
<keyword evidence="3 6" id="KW-0812">Transmembrane</keyword>
<feature type="transmembrane region" description="Helical" evidence="6">
    <location>
        <begin position="378"/>
        <end position="403"/>
    </location>
</feature>
<evidence type="ECO:0000256" key="6">
    <source>
        <dbReference type="SAM" id="Phobius"/>
    </source>
</evidence>
<evidence type="ECO:0000256" key="3">
    <source>
        <dbReference type="ARBA" id="ARBA00022692"/>
    </source>
</evidence>
<dbReference type="InterPro" id="IPR003838">
    <property type="entry name" value="ABC3_permease_C"/>
</dbReference>
<keyword evidence="5 6" id="KW-0472">Membrane</keyword>
<gene>
    <name evidence="8" type="ORF">G0Q06_10010</name>
</gene>
<feature type="transmembrane region" description="Helical" evidence="6">
    <location>
        <begin position="513"/>
        <end position="532"/>
    </location>
</feature>
<feature type="transmembrane region" description="Helical" evidence="6">
    <location>
        <begin position="278"/>
        <end position="300"/>
    </location>
</feature>
<evidence type="ECO:0000256" key="2">
    <source>
        <dbReference type="ARBA" id="ARBA00022475"/>
    </source>
</evidence>
<feature type="transmembrane region" description="Helical" evidence="6">
    <location>
        <begin position="789"/>
        <end position="822"/>
    </location>
</feature>
<evidence type="ECO:0000259" key="7">
    <source>
        <dbReference type="Pfam" id="PF02687"/>
    </source>
</evidence>
<dbReference type="InterPro" id="IPR038766">
    <property type="entry name" value="Membrane_comp_ABC_pdt"/>
</dbReference>
<feature type="transmembrane region" description="Helical" evidence="6">
    <location>
        <begin position="33"/>
        <end position="53"/>
    </location>
</feature>
<dbReference type="EMBL" id="JAAGNX010000002">
    <property type="protein sequence ID" value="NDV62785.1"/>
    <property type="molecule type" value="Genomic_DNA"/>
</dbReference>
<comment type="subcellular location">
    <subcellularLocation>
        <location evidence="1">Cell membrane</location>
        <topology evidence="1">Multi-pass membrane protein</topology>
    </subcellularLocation>
</comment>
<feature type="transmembrane region" description="Helical" evidence="6">
    <location>
        <begin position="748"/>
        <end position="769"/>
    </location>
</feature>
<dbReference type="Pfam" id="PF02687">
    <property type="entry name" value="FtsX"/>
    <property type="match status" value="2"/>
</dbReference>
<feature type="domain" description="ABC3 transporter permease C-terminal" evidence="7">
    <location>
        <begin position="286"/>
        <end position="411"/>
    </location>
</feature>
<evidence type="ECO:0000256" key="4">
    <source>
        <dbReference type="ARBA" id="ARBA00022989"/>
    </source>
</evidence>
<feature type="transmembrane region" description="Helical" evidence="6">
    <location>
        <begin position="424"/>
        <end position="447"/>
    </location>
</feature>